<evidence type="ECO:0000256" key="10">
    <source>
        <dbReference type="ARBA" id="ARBA00023209"/>
    </source>
</evidence>
<dbReference type="CDD" id="cd09110">
    <property type="entry name" value="PLDc_CLS_1"/>
    <property type="match status" value="1"/>
</dbReference>
<feature type="transmembrane region" description="Helical" evidence="13">
    <location>
        <begin position="6"/>
        <end position="23"/>
    </location>
</feature>
<evidence type="ECO:0000256" key="5">
    <source>
        <dbReference type="ARBA" id="ARBA00022692"/>
    </source>
</evidence>
<evidence type="ECO:0000256" key="12">
    <source>
        <dbReference type="NCBIfam" id="TIGR04265"/>
    </source>
</evidence>
<keyword evidence="6" id="KW-0677">Repeat</keyword>
<dbReference type="Proteomes" id="UP001597201">
    <property type="component" value="Unassembled WGS sequence"/>
</dbReference>
<feature type="domain" description="PLD phosphodiesterase" evidence="14">
    <location>
        <begin position="382"/>
        <end position="409"/>
    </location>
</feature>
<keyword evidence="16" id="KW-1185">Reference proteome</keyword>
<keyword evidence="9 13" id="KW-0472">Membrane</keyword>
<evidence type="ECO:0000259" key="14">
    <source>
        <dbReference type="PROSITE" id="PS50035"/>
    </source>
</evidence>
<dbReference type="PANTHER" id="PTHR21248">
    <property type="entry name" value="CARDIOLIPIN SYNTHASE"/>
    <property type="match status" value="1"/>
</dbReference>
<accession>A0ABW3Y3B7</accession>
<keyword evidence="2" id="KW-1003">Cell membrane</keyword>
<proteinExistence type="predicted"/>
<comment type="subcellular location">
    <subcellularLocation>
        <location evidence="1">Cell membrane</location>
        <topology evidence="1">Multi-pass membrane protein</topology>
    </subcellularLocation>
</comment>
<keyword evidence="8" id="KW-0443">Lipid metabolism</keyword>
<dbReference type="InterPro" id="IPR001736">
    <property type="entry name" value="PLipase_D/transphosphatidylase"/>
</dbReference>
<evidence type="ECO:0000313" key="15">
    <source>
        <dbReference type="EMBL" id="MFD1315043.1"/>
    </source>
</evidence>
<evidence type="ECO:0000256" key="1">
    <source>
        <dbReference type="ARBA" id="ARBA00004651"/>
    </source>
</evidence>
<evidence type="ECO:0000256" key="3">
    <source>
        <dbReference type="ARBA" id="ARBA00022516"/>
    </source>
</evidence>
<dbReference type="EMBL" id="JBHTMY010000002">
    <property type="protein sequence ID" value="MFD1315043.1"/>
    <property type="molecule type" value="Genomic_DNA"/>
</dbReference>
<keyword evidence="11" id="KW-1208">Phospholipid metabolism</keyword>
<dbReference type="RefSeq" id="WP_377176967.1">
    <property type="nucleotide sequence ID" value="NZ_JBHTMY010000002.1"/>
</dbReference>
<dbReference type="NCBIfam" id="TIGR04265">
    <property type="entry name" value="bac_cardiolipin"/>
    <property type="match status" value="1"/>
</dbReference>
<evidence type="ECO:0000256" key="4">
    <source>
        <dbReference type="ARBA" id="ARBA00022679"/>
    </source>
</evidence>
<dbReference type="SMART" id="SM00155">
    <property type="entry name" value="PLDc"/>
    <property type="match status" value="2"/>
</dbReference>
<dbReference type="SUPFAM" id="SSF56024">
    <property type="entry name" value="Phospholipase D/nuclease"/>
    <property type="match status" value="2"/>
</dbReference>
<protein>
    <recommendedName>
        <fullName evidence="12">Cardiolipin synthase</fullName>
        <ecNumber evidence="12">2.7.8.-</ecNumber>
    </recommendedName>
</protein>
<keyword evidence="7 13" id="KW-1133">Transmembrane helix</keyword>
<dbReference type="CDD" id="cd09112">
    <property type="entry name" value="PLDc_CLS_2"/>
    <property type="match status" value="1"/>
</dbReference>
<dbReference type="InterPro" id="IPR025202">
    <property type="entry name" value="PLD-like_dom"/>
</dbReference>
<dbReference type="Gene3D" id="3.30.870.10">
    <property type="entry name" value="Endonuclease Chain A"/>
    <property type="match status" value="2"/>
</dbReference>
<keyword evidence="5 13" id="KW-0812">Transmembrane</keyword>
<keyword evidence="10" id="KW-0594">Phospholipid biosynthesis</keyword>
<organism evidence="15 16">
    <name type="scientific">Namhaeicola litoreus</name>
    <dbReference type="NCBI Taxonomy" id="1052145"/>
    <lineage>
        <taxon>Bacteria</taxon>
        <taxon>Pseudomonadati</taxon>
        <taxon>Bacteroidota</taxon>
        <taxon>Flavobacteriia</taxon>
        <taxon>Flavobacteriales</taxon>
        <taxon>Flavobacteriaceae</taxon>
        <taxon>Namhaeicola</taxon>
    </lineage>
</organism>
<sequence>MNSVFIIFYYLAVSVLVVVIILEHRNPGKAFAYIFLLLLFPVIGLILYFIFGFHYQKKVLYKRLRNYHNDFLKTIDAKRKFPKKEFEGTLEKLSELFYNIDRVQFSEKNEVQILFNGEKKFPVVLEEIEKAKEFIYLDYYIINDDNIGNDIFDLLLKKSKEGLKVKVLYDDVGSSIKRKRKTELRSAGIEIHAYMPVLFSQFAHKANYRNHRKIIIIDGFTGFLGGINISDVYINSDANKLFWRDTHVMIKGEATIELQFLFINDWFYATGKKVSPVLDINFSAIKQKTYACVLGSEYGSNFETIMEAFVGLISLAKKEIVINTPYFVPPVTILQLLKIKAKCGIKIKLLVPRKPDIKTAFYASYSYILELIESGVEVYAYTKGMMHAKTMVIDKKICTIGTSNFDHRSFSLNSEVNAFFIDEDLCIELLQQFEEDVKNAYLIDLKSLKNRPWYKKGISAAARLLAPIL</sequence>
<evidence type="ECO:0000256" key="9">
    <source>
        <dbReference type="ARBA" id="ARBA00023136"/>
    </source>
</evidence>
<name>A0ABW3Y3B7_9FLAO</name>
<dbReference type="Pfam" id="PF13091">
    <property type="entry name" value="PLDc_2"/>
    <property type="match status" value="2"/>
</dbReference>
<feature type="transmembrane region" description="Helical" evidence="13">
    <location>
        <begin position="30"/>
        <end position="55"/>
    </location>
</feature>
<feature type="domain" description="PLD phosphodiesterase" evidence="14">
    <location>
        <begin position="206"/>
        <end position="233"/>
    </location>
</feature>
<dbReference type="Pfam" id="PF13396">
    <property type="entry name" value="PLDc_N"/>
    <property type="match status" value="1"/>
</dbReference>
<evidence type="ECO:0000256" key="11">
    <source>
        <dbReference type="ARBA" id="ARBA00023264"/>
    </source>
</evidence>
<dbReference type="PROSITE" id="PS50035">
    <property type="entry name" value="PLD"/>
    <property type="match status" value="2"/>
</dbReference>
<evidence type="ECO:0000256" key="7">
    <source>
        <dbReference type="ARBA" id="ARBA00022989"/>
    </source>
</evidence>
<keyword evidence="4" id="KW-0808">Transferase</keyword>
<evidence type="ECO:0000256" key="8">
    <source>
        <dbReference type="ARBA" id="ARBA00023098"/>
    </source>
</evidence>
<comment type="caution">
    <text evidence="15">The sequence shown here is derived from an EMBL/GenBank/DDBJ whole genome shotgun (WGS) entry which is preliminary data.</text>
</comment>
<evidence type="ECO:0000313" key="16">
    <source>
        <dbReference type="Proteomes" id="UP001597201"/>
    </source>
</evidence>
<evidence type="ECO:0000256" key="13">
    <source>
        <dbReference type="SAM" id="Phobius"/>
    </source>
</evidence>
<evidence type="ECO:0000256" key="2">
    <source>
        <dbReference type="ARBA" id="ARBA00022475"/>
    </source>
</evidence>
<dbReference type="PANTHER" id="PTHR21248:SF22">
    <property type="entry name" value="PHOSPHOLIPASE D"/>
    <property type="match status" value="1"/>
</dbReference>
<evidence type="ECO:0000256" key="6">
    <source>
        <dbReference type="ARBA" id="ARBA00022737"/>
    </source>
</evidence>
<dbReference type="InterPro" id="IPR027379">
    <property type="entry name" value="CLS_N"/>
</dbReference>
<keyword evidence="3" id="KW-0444">Lipid biosynthesis</keyword>
<dbReference type="EC" id="2.7.8.-" evidence="12"/>
<gene>
    <name evidence="15" type="primary">cls</name>
    <name evidence="15" type="ORF">ACFQ39_05400</name>
</gene>
<dbReference type="InterPro" id="IPR022924">
    <property type="entry name" value="Cardiolipin_synthase"/>
</dbReference>
<reference evidence="16" key="1">
    <citation type="journal article" date="2019" name="Int. J. Syst. Evol. Microbiol.">
        <title>The Global Catalogue of Microorganisms (GCM) 10K type strain sequencing project: providing services to taxonomists for standard genome sequencing and annotation.</title>
        <authorList>
            <consortium name="The Broad Institute Genomics Platform"/>
            <consortium name="The Broad Institute Genome Sequencing Center for Infectious Disease"/>
            <person name="Wu L."/>
            <person name="Ma J."/>
        </authorList>
    </citation>
    <scope>NUCLEOTIDE SEQUENCE [LARGE SCALE GENOMIC DNA]</scope>
    <source>
        <strain evidence="16">CCUG 61485</strain>
    </source>
</reference>